<protein>
    <submittedName>
        <fullName evidence="1">Uncharacterized protein</fullName>
    </submittedName>
</protein>
<dbReference type="AlphaFoldDB" id="A0A834I3L7"/>
<dbReference type="EMBL" id="JAACXV010014075">
    <property type="protein sequence ID" value="KAF7270640.1"/>
    <property type="molecule type" value="Genomic_DNA"/>
</dbReference>
<comment type="caution">
    <text evidence="1">The sequence shown here is derived from an EMBL/GenBank/DDBJ whole genome shotgun (WGS) entry which is preliminary data.</text>
</comment>
<proteinExistence type="predicted"/>
<dbReference type="Proteomes" id="UP000625711">
    <property type="component" value="Unassembled WGS sequence"/>
</dbReference>
<organism evidence="1 2">
    <name type="scientific">Rhynchophorus ferrugineus</name>
    <name type="common">Red palm weevil</name>
    <name type="synonym">Curculio ferrugineus</name>
    <dbReference type="NCBI Taxonomy" id="354439"/>
    <lineage>
        <taxon>Eukaryota</taxon>
        <taxon>Metazoa</taxon>
        <taxon>Ecdysozoa</taxon>
        <taxon>Arthropoda</taxon>
        <taxon>Hexapoda</taxon>
        <taxon>Insecta</taxon>
        <taxon>Pterygota</taxon>
        <taxon>Neoptera</taxon>
        <taxon>Endopterygota</taxon>
        <taxon>Coleoptera</taxon>
        <taxon>Polyphaga</taxon>
        <taxon>Cucujiformia</taxon>
        <taxon>Curculionidae</taxon>
        <taxon>Dryophthorinae</taxon>
        <taxon>Rhynchophorus</taxon>
    </lineage>
</organism>
<evidence type="ECO:0000313" key="2">
    <source>
        <dbReference type="Proteomes" id="UP000625711"/>
    </source>
</evidence>
<keyword evidence="2" id="KW-1185">Reference proteome</keyword>
<sequence length="84" mass="9251">MFLSEVNSYFYHGTVRRGVSKQPRTRKEIGSSPASDASHPQCVIKIDINGTIIRNLSSCRQPISAVSASETDKRRFATSGSHVQ</sequence>
<name>A0A834I3L7_RHYFE</name>
<gene>
    <name evidence="1" type="ORF">GWI33_016436</name>
</gene>
<evidence type="ECO:0000313" key="1">
    <source>
        <dbReference type="EMBL" id="KAF7270640.1"/>
    </source>
</evidence>
<reference evidence="1" key="1">
    <citation type="submission" date="2020-08" db="EMBL/GenBank/DDBJ databases">
        <title>Genome sequencing and assembly of the red palm weevil Rhynchophorus ferrugineus.</title>
        <authorList>
            <person name="Dias G.B."/>
            <person name="Bergman C.M."/>
            <person name="Manee M."/>
        </authorList>
    </citation>
    <scope>NUCLEOTIDE SEQUENCE</scope>
    <source>
        <strain evidence="1">AA-2017</strain>
        <tissue evidence="1">Whole larva</tissue>
    </source>
</reference>
<accession>A0A834I3L7</accession>